<evidence type="ECO:0000259" key="1">
    <source>
        <dbReference type="Pfam" id="PF16747"/>
    </source>
</evidence>
<organism evidence="2 3">
    <name type="scientific">Neisseria zalophi</name>
    <dbReference type="NCBI Taxonomy" id="640030"/>
    <lineage>
        <taxon>Bacteria</taxon>
        <taxon>Pseudomonadati</taxon>
        <taxon>Pseudomonadota</taxon>
        <taxon>Betaproteobacteria</taxon>
        <taxon>Neisseriales</taxon>
        <taxon>Neisseriaceae</taxon>
        <taxon>Neisseria</taxon>
    </lineage>
</organism>
<proteinExistence type="predicted"/>
<accession>A0A5J6PT61</accession>
<keyword evidence="3" id="KW-1185">Reference proteome</keyword>
<reference evidence="2 3" key="1">
    <citation type="submission" date="2018-08" db="EMBL/GenBank/DDBJ databases">
        <title>Neisseria zalophi ATCC BAA-2455 complete genome.</title>
        <authorList>
            <person name="Veseli I.A."/>
            <person name="Buttler R."/>
            <person name="Mascarenhas dos Santos A.C."/>
            <person name="Pombert J.-F."/>
        </authorList>
    </citation>
    <scope>NUCLEOTIDE SEQUENCE [LARGE SCALE GENOMIC DNA]</scope>
    <source>
        <strain evidence="2 3">ATCC BAA-2455</strain>
    </source>
</reference>
<feature type="domain" description="Surface-adhesin protein E-like" evidence="1">
    <location>
        <begin position="35"/>
        <end position="145"/>
    </location>
</feature>
<name>A0A5J6PT61_9NEIS</name>
<evidence type="ECO:0000313" key="3">
    <source>
        <dbReference type="Proteomes" id="UP000325713"/>
    </source>
</evidence>
<dbReference type="PROSITE" id="PS51257">
    <property type="entry name" value="PROKAR_LIPOPROTEIN"/>
    <property type="match status" value="1"/>
</dbReference>
<dbReference type="Pfam" id="PF16747">
    <property type="entry name" value="Adhesin_E"/>
    <property type="match status" value="1"/>
</dbReference>
<dbReference type="EMBL" id="CP031700">
    <property type="protein sequence ID" value="QEY25494.1"/>
    <property type="molecule type" value="Genomic_DNA"/>
</dbReference>
<sequence>MNFYRFCQRTAAVSLALWVAACSTTDMENVVRSKWSSIGTTSDGNIKAYIDKNSISKNGNLVTFRDRKIVVDQDKERYVNTPRYKTAIGTWEMHCANKTYRLTALQLLDERGTVVANENYTAVDLRPMSVMNGSVTEKQFEQVCGQSL</sequence>
<dbReference type="RefSeq" id="WP_151049855.1">
    <property type="nucleotide sequence ID" value="NZ_CP031700.1"/>
</dbReference>
<dbReference type="OrthoDB" id="8602093at2"/>
<evidence type="ECO:0000313" key="2">
    <source>
        <dbReference type="EMBL" id="QEY25494.1"/>
    </source>
</evidence>
<protein>
    <recommendedName>
        <fullName evidence="1">Surface-adhesin protein E-like domain-containing protein</fullName>
    </recommendedName>
</protein>
<dbReference type="InterPro" id="IPR031939">
    <property type="entry name" value="Adhesin_E-like"/>
</dbReference>
<dbReference type="AlphaFoldDB" id="A0A5J6PT61"/>
<dbReference type="KEGG" id="nzl:D0T92_02380"/>
<gene>
    <name evidence="2" type="ORF">D0T92_02380</name>
</gene>
<dbReference type="Proteomes" id="UP000325713">
    <property type="component" value="Chromosome"/>
</dbReference>